<accession>A0ACC3M9Y3</accession>
<sequence>MAPCARCCHVGARCVTGAPGHPGRPPKQRLADGDSIPRGTAASPADVSSPGLHRTSTRLHGIARPDLAVPKSAVRPHPPRDPVVYEPQPDFWVASDDMSAFFGSPSFDQSPARGEDFLSLADQLSSPSQLQGLLSADDELNAMLHMGGVSSTALDMDVDALLNYGEAVLPPTPLPQRLSAASSLARFQEQIDQRIVTFDTYYSDSSKVVQRCNDGSAGRDVENPAALLLTSSKELTDIIQGLTPAARLHTQTEDALSTETVLLALSSYLALMRLFDSLFHRIYKHLCQVPLESYKSVKSTKVKSVLRIGGVSSLQDMPLKAYAISILDAIQGQVLTLERCMGIPAEYCLSGEADASPTGIFSRADRARSFWAVMAQEDVKSQRGSKSYVESIRASIKESMAFLDG</sequence>
<reference evidence="1" key="1">
    <citation type="submission" date="2023-07" db="EMBL/GenBank/DDBJ databases">
        <title>Black Yeasts Isolated from many extreme environments.</title>
        <authorList>
            <person name="Coleine C."/>
            <person name="Stajich J.E."/>
            <person name="Selbmann L."/>
        </authorList>
    </citation>
    <scope>NUCLEOTIDE SEQUENCE</scope>
    <source>
        <strain evidence="1">CCFEE 5714</strain>
    </source>
</reference>
<evidence type="ECO:0000313" key="2">
    <source>
        <dbReference type="Proteomes" id="UP001281147"/>
    </source>
</evidence>
<keyword evidence="2" id="KW-1185">Reference proteome</keyword>
<gene>
    <name evidence="1" type="ORF">LTR37_021434</name>
</gene>
<organism evidence="1 2">
    <name type="scientific">Vermiconidia calcicola</name>
    <dbReference type="NCBI Taxonomy" id="1690605"/>
    <lineage>
        <taxon>Eukaryota</taxon>
        <taxon>Fungi</taxon>
        <taxon>Dikarya</taxon>
        <taxon>Ascomycota</taxon>
        <taxon>Pezizomycotina</taxon>
        <taxon>Dothideomycetes</taxon>
        <taxon>Dothideomycetidae</taxon>
        <taxon>Mycosphaerellales</taxon>
        <taxon>Extremaceae</taxon>
        <taxon>Vermiconidia</taxon>
    </lineage>
</organism>
<evidence type="ECO:0000313" key="1">
    <source>
        <dbReference type="EMBL" id="KAK3679113.1"/>
    </source>
</evidence>
<dbReference type="EMBL" id="JAUTXU010000520">
    <property type="protein sequence ID" value="KAK3679113.1"/>
    <property type="molecule type" value="Genomic_DNA"/>
</dbReference>
<comment type="caution">
    <text evidence="1">The sequence shown here is derived from an EMBL/GenBank/DDBJ whole genome shotgun (WGS) entry which is preliminary data.</text>
</comment>
<dbReference type="Proteomes" id="UP001281147">
    <property type="component" value="Unassembled WGS sequence"/>
</dbReference>
<proteinExistence type="predicted"/>
<protein>
    <submittedName>
        <fullName evidence="1">Uncharacterized protein</fullName>
    </submittedName>
</protein>
<name>A0ACC3M9Y3_9PEZI</name>